<dbReference type="InterPro" id="IPR013383">
    <property type="entry name" value="CRISPR-assoc_prot_DxTHG_CS"/>
</dbReference>
<proteinExistence type="predicted"/>
<evidence type="ECO:0000313" key="2">
    <source>
        <dbReference type="Proteomes" id="UP000019184"/>
    </source>
</evidence>
<name>A0A7U7GDM9_9GAMM</name>
<dbReference type="InterPro" id="IPR011742">
    <property type="entry name" value="CRISPR-assoc_prot_TM1812"/>
</dbReference>
<dbReference type="NCBIfam" id="TIGR02549">
    <property type="entry name" value="CRISPR_DxTHG"/>
    <property type="match status" value="1"/>
</dbReference>
<dbReference type="NCBIfam" id="TIGR02221">
    <property type="entry name" value="cas_TM1812"/>
    <property type="match status" value="1"/>
</dbReference>
<sequence>MHVLISFLGRVPKGISGYRPTCYSFNGAPDEPTAFIGWSLHRRLTPDRLVILGTAGSMWDHLFEKDIAFGAEAEDERLALQEATEAKTVTAALLEPLAPLLAQRLGCEVRLVLIPYCHDEAEQMNLLTIMAAQVEPGSRVSLDVTHGFRHLPMLAMLSAMHLRVVRNAQIEGIYYGAYEPDTGAAPVIDLSGLLRIADWISALNTYDKDGDYGVFAELLGPAGAQLAKAAFFERTSNPVKAREALTSWINREDRYPDHDPAAPLFRDQLEQRVRWFRLSNRPAWEKTLAWEYLERGDYVRAAIYGLEAVISQEAIKRGRDVGDFDCRDELRNELKDTREGFKTLGRLRNAFAHGVRPFNRDTERAISDPTHLRNTMKSLFTQLLGSQ</sequence>
<dbReference type="RefSeq" id="WP_034435134.1">
    <property type="nucleotide sequence ID" value="NZ_CBTK010000261.1"/>
</dbReference>
<evidence type="ECO:0008006" key="3">
    <source>
        <dbReference type="Google" id="ProtNLM"/>
    </source>
</evidence>
<dbReference type="AlphaFoldDB" id="A0A7U7GDM9"/>
<evidence type="ECO:0000313" key="1">
    <source>
        <dbReference type="EMBL" id="CDH46473.1"/>
    </source>
</evidence>
<accession>A0A7U7GDM9</accession>
<dbReference type="EMBL" id="CBTK010000261">
    <property type="protein sequence ID" value="CDH46473.1"/>
    <property type="molecule type" value="Genomic_DNA"/>
</dbReference>
<dbReference type="SUPFAM" id="SSF160980">
    <property type="entry name" value="SSO1389-like"/>
    <property type="match status" value="1"/>
</dbReference>
<gene>
    <name evidence="1" type="ORF">BN874_460094</name>
</gene>
<dbReference type="OrthoDB" id="5793884at2"/>
<dbReference type="CDD" id="cd09732">
    <property type="entry name" value="Csx1_III-U"/>
    <property type="match status" value="1"/>
</dbReference>
<organism evidence="1 2">
    <name type="scientific">Candidatus Contendobacter odensis Run_B_J11</name>
    <dbReference type="NCBI Taxonomy" id="1400861"/>
    <lineage>
        <taxon>Bacteria</taxon>
        <taxon>Pseudomonadati</taxon>
        <taxon>Pseudomonadota</taxon>
        <taxon>Gammaproteobacteria</taxon>
        <taxon>Candidatus Competibacteraceae</taxon>
        <taxon>Candidatus Contendibacter</taxon>
    </lineage>
</organism>
<protein>
    <recommendedName>
        <fullName evidence="3">TIGR02221 family CRISPR-associated protein</fullName>
    </recommendedName>
</protein>
<keyword evidence="2" id="KW-1185">Reference proteome</keyword>
<comment type="caution">
    <text evidence="1">The sequence shown here is derived from an EMBL/GenBank/DDBJ whole genome shotgun (WGS) entry which is preliminary data.</text>
</comment>
<reference evidence="1 2" key="1">
    <citation type="journal article" date="2014" name="ISME J.">
        <title>Candidatus Competibacter-lineage genomes retrieved from metagenomes reveal functional metabolic diversity.</title>
        <authorList>
            <person name="McIlroy S.J."/>
            <person name="Albertsen M."/>
            <person name="Andresen E.K."/>
            <person name="Saunders A.M."/>
            <person name="Kristiansen R."/>
            <person name="Stokholm-Bjerregaard M."/>
            <person name="Nielsen K.L."/>
            <person name="Nielsen P.H."/>
        </authorList>
    </citation>
    <scope>NUCLEOTIDE SEQUENCE [LARGE SCALE GENOMIC DNA]</scope>
    <source>
        <strain evidence="1 2">Run_B_J11</strain>
    </source>
</reference>
<dbReference type="Proteomes" id="UP000019184">
    <property type="component" value="Unassembled WGS sequence"/>
</dbReference>